<comment type="caution">
    <text evidence="3">The sequence shown here is derived from an EMBL/GenBank/DDBJ whole genome shotgun (WGS) entry which is preliminary data.</text>
</comment>
<name>A0ABU7P1H7_9ACTN</name>
<keyword evidence="4" id="KW-1185">Reference proteome</keyword>
<protein>
    <recommendedName>
        <fullName evidence="5">D-alanyl-D-alanine carboxypeptidase</fullName>
    </recommendedName>
</protein>
<evidence type="ECO:0000313" key="3">
    <source>
        <dbReference type="EMBL" id="MEE4424963.1"/>
    </source>
</evidence>
<evidence type="ECO:0000256" key="2">
    <source>
        <dbReference type="SAM" id="Phobius"/>
    </source>
</evidence>
<dbReference type="EMBL" id="JAZBJP010000049">
    <property type="protein sequence ID" value="MEE4424963.1"/>
    <property type="molecule type" value="Genomic_DNA"/>
</dbReference>
<dbReference type="Proteomes" id="UP001307760">
    <property type="component" value="Unassembled WGS sequence"/>
</dbReference>
<dbReference type="RefSeq" id="WP_330824070.1">
    <property type="nucleotide sequence ID" value="NZ_JAZBJP010000049.1"/>
</dbReference>
<reference evidence="3 4" key="1">
    <citation type="submission" date="2023-12" db="EMBL/GenBank/DDBJ databases">
        <title>30 novel species of actinomycetes from the DSMZ collection.</title>
        <authorList>
            <person name="Nouioui I."/>
        </authorList>
    </citation>
    <scope>NUCLEOTIDE SEQUENCE [LARGE SCALE GENOMIC DNA]</scope>
    <source>
        <strain evidence="3 4">DSM 41528</strain>
    </source>
</reference>
<evidence type="ECO:0000313" key="4">
    <source>
        <dbReference type="Proteomes" id="UP001307760"/>
    </source>
</evidence>
<keyword evidence="2" id="KW-1133">Transmembrane helix</keyword>
<feature type="region of interest" description="Disordered" evidence="1">
    <location>
        <begin position="41"/>
        <end position="66"/>
    </location>
</feature>
<evidence type="ECO:0000256" key="1">
    <source>
        <dbReference type="SAM" id="MobiDB-lite"/>
    </source>
</evidence>
<evidence type="ECO:0008006" key="5">
    <source>
        <dbReference type="Google" id="ProtNLM"/>
    </source>
</evidence>
<sequence>MAKHRKPHPAPVVTVWARRQLVAWLAGASALSATLLSLTVSPAAPPAPDRAPAGHSVPDPQAAPPR</sequence>
<keyword evidence="2" id="KW-0812">Transmembrane</keyword>
<keyword evidence="2" id="KW-0472">Membrane</keyword>
<feature type="transmembrane region" description="Helical" evidence="2">
    <location>
        <begin position="21"/>
        <end position="40"/>
    </location>
</feature>
<accession>A0ABU7P1H7</accession>
<organism evidence="3 4">
    <name type="scientific">Streptomyces bugieae</name>
    <dbReference type="NCBI Taxonomy" id="3098223"/>
    <lineage>
        <taxon>Bacteria</taxon>
        <taxon>Bacillati</taxon>
        <taxon>Actinomycetota</taxon>
        <taxon>Actinomycetes</taxon>
        <taxon>Kitasatosporales</taxon>
        <taxon>Streptomycetaceae</taxon>
        <taxon>Streptomyces</taxon>
    </lineage>
</organism>
<proteinExistence type="predicted"/>
<gene>
    <name evidence="3" type="ORF">V2J85_37475</name>
</gene>